<dbReference type="EMBL" id="BMAV01018924">
    <property type="protein sequence ID" value="GFY71554.1"/>
    <property type="molecule type" value="Genomic_DNA"/>
</dbReference>
<evidence type="ECO:0000313" key="2">
    <source>
        <dbReference type="EMBL" id="GFY71554.1"/>
    </source>
</evidence>
<dbReference type="Proteomes" id="UP000886998">
    <property type="component" value="Unassembled WGS sequence"/>
</dbReference>
<gene>
    <name evidence="2" type="ORF">TNIN_220251</name>
</gene>
<feature type="compositionally biased region" description="Polar residues" evidence="1">
    <location>
        <begin position="84"/>
        <end position="94"/>
    </location>
</feature>
<comment type="caution">
    <text evidence="2">The sequence shown here is derived from an EMBL/GenBank/DDBJ whole genome shotgun (WGS) entry which is preliminary data.</text>
</comment>
<organism evidence="2 3">
    <name type="scientific">Trichonephila inaurata madagascariensis</name>
    <dbReference type="NCBI Taxonomy" id="2747483"/>
    <lineage>
        <taxon>Eukaryota</taxon>
        <taxon>Metazoa</taxon>
        <taxon>Ecdysozoa</taxon>
        <taxon>Arthropoda</taxon>
        <taxon>Chelicerata</taxon>
        <taxon>Arachnida</taxon>
        <taxon>Araneae</taxon>
        <taxon>Araneomorphae</taxon>
        <taxon>Entelegynae</taxon>
        <taxon>Araneoidea</taxon>
        <taxon>Nephilidae</taxon>
        <taxon>Trichonephila</taxon>
        <taxon>Trichonephila inaurata</taxon>
    </lineage>
</organism>
<sequence>MRRQHPKERASALLRNCFNQPVTKDGSIKLPINDKPPRSALSLLFAFHITLVSEDIAQSYLDTFPQTDDARQSFAHKRKKVSTAGRNKQTSNSTPDLLKECDHLFSCKKSTHFLQWRLLLFLFFSNIAFI</sequence>
<accession>A0A8X7CGH7</accession>
<evidence type="ECO:0000256" key="1">
    <source>
        <dbReference type="SAM" id="MobiDB-lite"/>
    </source>
</evidence>
<proteinExistence type="predicted"/>
<dbReference type="AlphaFoldDB" id="A0A8X7CGH7"/>
<reference evidence="2" key="1">
    <citation type="submission" date="2020-08" db="EMBL/GenBank/DDBJ databases">
        <title>Multicomponent nature underlies the extraordinary mechanical properties of spider dragline silk.</title>
        <authorList>
            <person name="Kono N."/>
            <person name="Nakamura H."/>
            <person name="Mori M."/>
            <person name="Yoshida Y."/>
            <person name="Ohtoshi R."/>
            <person name="Malay A.D."/>
            <person name="Moran D.A.P."/>
            <person name="Tomita M."/>
            <person name="Numata K."/>
            <person name="Arakawa K."/>
        </authorList>
    </citation>
    <scope>NUCLEOTIDE SEQUENCE</scope>
</reference>
<protein>
    <submittedName>
        <fullName evidence="2">Uncharacterized protein</fullName>
    </submittedName>
</protein>
<feature type="region of interest" description="Disordered" evidence="1">
    <location>
        <begin position="72"/>
        <end position="94"/>
    </location>
</feature>
<evidence type="ECO:0000313" key="3">
    <source>
        <dbReference type="Proteomes" id="UP000886998"/>
    </source>
</evidence>
<name>A0A8X7CGH7_9ARAC</name>
<keyword evidence="3" id="KW-1185">Reference proteome</keyword>